<feature type="region of interest" description="Disordered" evidence="1">
    <location>
        <begin position="1"/>
        <end position="53"/>
    </location>
</feature>
<dbReference type="Proteomes" id="UP000249061">
    <property type="component" value="Unassembled WGS sequence"/>
</dbReference>
<evidence type="ECO:0000313" key="2">
    <source>
        <dbReference type="EMBL" id="PZR13239.1"/>
    </source>
</evidence>
<comment type="caution">
    <text evidence="2">The sequence shown here is derived from an EMBL/GenBank/DDBJ whole genome shotgun (WGS) entry which is preliminary data.</text>
</comment>
<evidence type="ECO:0000313" key="3">
    <source>
        <dbReference type="Proteomes" id="UP000249061"/>
    </source>
</evidence>
<protein>
    <submittedName>
        <fullName evidence="2">Uncharacterized protein</fullName>
    </submittedName>
</protein>
<sequence>MTTVSRSGPAVGVAPKSNEPPKPQQSSPPSKWTAPADSPNDSFVPAPGATKHRTIANPRQTVKLESVTVPHYDFAANKGSALEVSVPLKSLEVAPLSMDVFVNDLKNAKVTMSPTWAVADQGEQPKLSFVDGSIRMSFENISVNALARLPPQMHVKMPGGQLILLELRPQTVKLDTRAHELAHKDSLVASSEAFIARNEFPAATEAMKASLEQEKAQVEEVRSRPFVGYSELTAYAER</sequence>
<gene>
    <name evidence="2" type="ORF">DI536_13210</name>
</gene>
<organism evidence="2 3">
    <name type="scientific">Archangium gephyra</name>
    <dbReference type="NCBI Taxonomy" id="48"/>
    <lineage>
        <taxon>Bacteria</taxon>
        <taxon>Pseudomonadati</taxon>
        <taxon>Myxococcota</taxon>
        <taxon>Myxococcia</taxon>
        <taxon>Myxococcales</taxon>
        <taxon>Cystobacterineae</taxon>
        <taxon>Archangiaceae</taxon>
        <taxon>Archangium</taxon>
    </lineage>
</organism>
<reference evidence="2 3" key="1">
    <citation type="submission" date="2017-08" db="EMBL/GenBank/DDBJ databases">
        <title>Infants hospitalized years apart are colonized by the same room-sourced microbial strains.</title>
        <authorList>
            <person name="Brooks B."/>
            <person name="Olm M.R."/>
            <person name="Firek B.A."/>
            <person name="Baker R."/>
            <person name="Thomas B.C."/>
            <person name="Morowitz M.J."/>
            <person name="Banfield J.F."/>
        </authorList>
    </citation>
    <scope>NUCLEOTIDE SEQUENCE [LARGE SCALE GENOMIC DNA]</scope>
    <source>
        <strain evidence="2">S2_003_000_R2_14</strain>
    </source>
</reference>
<accession>A0A2W5TCP9</accession>
<proteinExistence type="predicted"/>
<dbReference type="AlphaFoldDB" id="A0A2W5TCP9"/>
<name>A0A2W5TCP9_9BACT</name>
<dbReference type="EMBL" id="QFQP01000010">
    <property type="protein sequence ID" value="PZR13239.1"/>
    <property type="molecule type" value="Genomic_DNA"/>
</dbReference>
<evidence type="ECO:0000256" key="1">
    <source>
        <dbReference type="SAM" id="MobiDB-lite"/>
    </source>
</evidence>